<sequence>MTSASPIRLAVIDDYEVVVNGLAKMLERYRDRVEVAELDIEGPMSTVEHPVDIALYDTFGQAQGEPEALAHLLKEPRVDKVVVYTWNFQPDLVRRSLDAGVRGYLSKTLPAGELVSALERVHAGEVIVSAEVGSGPIAGEWPGREEGLTPREAEVLALITQGLSNNDIAAQTHLSINSVKSYIRTGYRKIGVTSRSQAVLWGVRHGFEPDHRRIVADPTVQDR</sequence>
<dbReference type="GO" id="GO:0006355">
    <property type="term" value="P:regulation of DNA-templated transcription"/>
    <property type="evidence" value="ECO:0007669"/>
    <property type="project" value="InterPro"/>
</dbReference>
<dbReference type="Proteomes" id="UP000027986">
    <property type="component" value="Chromosome"/>
</dbReference>
<dbReference type="SMART" id="SM00421">
    <property type="entry name" value="HTH_LUXR"/>
    <property type="match status" value="1"/>
</dbReference>
<dbReference type="CDD" id="cd06170">
    <property type="entry name" value="LuxR_C_like"/>
    <property type="match status" value="1"/>
</dbReference>
<keyword evidence="1" id="KW-0238">DNA-binding</keyword>
<dbReference type="InterPro" id="IPR039420">
    <property type="entry name" value="WalR-like"/>
</dbReference>
<gene>
    <name evidence="2" type="ORF">HX89_13375</name>
</gene>
<keyword evidence="3" id="KW-1185">Reference proteome</keyword>
<dbReference type="PRINTS" id="PR00038">
    <property type="entry name" value="HTHLUXR"/>
</dbReference>
<organism evidence="2 3">
    <name type="scientific">Dermacoccus nishinomiyaensis</name>
    <dbReference type="NCBI Taxonomy" id="1274"/>
    <lineage>
        <taxon>Bacteria</taxon>
        <taxon>Bacillati</taxon>
        <taxon>Actinomycetota</taxon>
        <taxon>Actinomycetes</taxon>
        <taxon>Micrococcales</taxon>
        <taxon>Dermacoccaceae</taxon>
        <taxon>Dermacoccus</taxon>
    </lineage>
</organism>
<dbReference type="GO" id="GO:0003677">
    <property type="term" value="F:DNA binding"/>
    <property type="evidence" value="ECO:0007669"/>
    <property type="project" value="UniProtKB-KW"/>
</dbReference>
<dbReference type="SUPFAM" id="SSF52172">
    <property type="entry name" value="CheY-like"/>
    <property type="match status" value="1"/>
</dbReference>
<dbReference type="InterPro" id="IPR016032">
    <property type="entry name" value="Sig_transdc_resp-reg_C-effctor"/>
</dbReference>
<dbReference type="KEGG" id="dni:HX89_13375"/>
<dbReference type="InterPro" id="IPR000792">
    <property type="entry name" value="Tscrpt_reg_LuxR_C"/>
</dbReference>
<dbReference type="PANTHER" id="PTHR43214">
    <property type="entry name" value="TWO-COMPONENT RESPONSE REGULATOR"/>
    <property type="match status" value="1"/>
</dbReference>
<dbReference type="Pfam" id="PF00196">
    <property type="entry name" value="GerE"/>
    <property type="match status" value="1"/>
</dbReference>
<dbReference type="Gene3D" id="3.40.50.2300">
    <property type="match status" value="1"/>
</dbReference>
<proteinExistence type="predicted"/>
<name>A0A075JIX0_9MICO</name>
<dbReference type="eggNOG" id="COG2197">
    <property type="taxonomic scope" value="Bacteria"/>
</dbReference>
<evidence type="ECO:0000256" key="1">
    <source>
        <dbReference type="ARBA" id="ARBA00023125"/>
    </source>
</evidence>
<dbReference type="GO" id="GO:0000160">
    <property type="term" value="P:phosphorelay signal transduction system"/>
    <property type="evidence" value="ECO:0007669"/>
    <property type="project" value="InterPro"/>
</dbReference>
<dbReference type="GeneID" id="41842032"/>
<dbReference type="AlphaFoldDB" id="A0A075JIX0"/>
<dbReference type="PROSITE" id="PS50110">
    <property type="entry name" value="RESPONSE_REGULATORY"/>
    <property type="match status" value="1"/>
</dbReference>
<evidence type="ECO:0000313" key="2">
    <source>
        <dbReference type="EMBL" id="AIF41745.1"/>
    </source>
</evidence>
<evidence type="ECO:0000313" key="3">
    <source>
        <dbReference type="Proteomes" id="UP000027986"/>
    </source>
</evidence>
<dbReference type="PROSITE" id="PS50043">
    <property type="entry name" value="HTH_LUXR_2"/>
    <property type="match status" value="1"/>
</dbReference>
<protein>
    <submittedName>
        <fullName evidence="2">LuxR family transcriptional regulator</fullName>
    </submittedName>
</protein>
<dbReference type="InterPro" id="IPR001789">
    <property type="entry name" value="Sig_transdc_resp-reg_receiver"/>
</dbReference>
<dbReference type="SUPFAM" id="SSF46894">
    <property type="entry name" value="C-terminal effector domain of the bipartite response regulators"/>
    <property type="match status" value="1"/>
</dbReference>
<dbReference type="EMBL" id="CP008889">
    <property type="protein sequence ID" value="AIF41745.1"/>
    <property type="molecule type" value="Genomic_DNA"/>
</dbReference>
<dbReference type="RefSeq" id="WP_038569711.1">
    <property type="nucleotide sequence ID" value="NZ_CP008889.1"/>
</dbReference>
<dbReference type="InterPro" id="IPR011006">
    <property type="entry name" value="CheY-like_superfamily"/>
</dbReference>
<reference evidence="2 3" key="1">
    <citation type="submission" date="2014-07" db="EMBL/GenBank/DDBJ databases">
        <title>Genome Sequencing of Dermacoccus nishinomiyaensis.</title>
        <authorList>
            <person name="Hong K.W."/>
            <person name="Chan K.G."/>
        </authorList>
    </citation>
    <scope>NUCLEOTIDE SEQUENCE [LARGE SCALE GENOMIC DNA]</scope>
    <source>
        <strain evidence="2 3">M25</strain>
    </source>
</reference>
<dbReference type="HOGENOM" id="CLU_000445_90_8_11"/>
<dbReference type="OrthoDB" id="9816529at2"/>
<accession>A0A075JIX0</accession>